<evidence type="ECO:0000256" key="8">
    <source>
        <dbReference type="ARBA" id="ARBA00023163"/>
    </source>
</evidence>
<comment type="similarity">
    <text evidence="2">Belongs to the MYT1 family.</text>
</comment>
<feature type="region of interest" description="Disordered" evidence="11">
    <location>
        <begin position="757"/>
        <end position="821"/>
    </location>
</feature>
<evidence type="ECO:0000256" key="6">
    <source>
        <dbReference type="ARBA" id="ARBA00022833"/>
    </source>
</evidence>
<evidence type="ECO:0000256" key="2">
    <source>
        <dbReference type="ARBA" id="ARBA00010194"/>
    </source>
</evidence>
<keyword evidence="3" id="KW-0479">Metal-binding</keyword>
<dbReference type="InterPro" id="IPR036060">
    <property type="entry name" value="Znf_C2H2C_sf"/>
</dbReference>
<dbReference type="Gene3D" id="4.10.320.30">
    <property type="match status" value="3"/>
</dbReference>
<feature type="coiled-coil region" evidence="10">
    <location>
        <begin position="1180"/>
        <end position="1207"/>
    </location>
</feature>
<feature type="compositionally biased region" description="Pro residues" evidence="11">
    <location>
        <begin position="566"/>
        <end position="582"/>
    </location>
</feature>
<keyword evidence="6" id="KW-0862">Zinc</keyword>
<feature type="compositionally biased region" description="Basic and acidic residues" evidence="11">
    <location>
        <begin position="243"/>
        <end position="261"/>
    </location>
</feature>
<keyword evidence="9" id="KW-0539">Nucleus</keyword>
<feature type="region of interest" description="Disordered" evidence="11">
    <location>
        <begin position="502"/>
        <end position="601"/>
    </location>
</feature>
<keyword evidence="8" id="KW-0804">Transcription</keyword>
<organism evidence="12 13">
    <name type="scientific">Nesidiocoris tenuis</name>
    <dbReference type="NCBI Taxonomy" id="355587"/>
    <lineage>
        <taxon>Eukaryota</taxon>
        <taxon>Metazoa</taxon>
        <taxon>Ecdysozoa</taxon>
        <taxon>Arthropoda</taxon>
        <taxon>Hexapoda</taxon>
        <taxon>Insecta</taxon>
        <taxon>Pterygota</taxon>
        <taxon>Neoptera</taxon>
        <taxon>Paraneoptera</taxon>
        <taxon>Hemiptera</taxon>
        <taxon>Heteroptera</taxon>
        <taxon>Panheteroptera</taxon>
        <taxon>Cimicomorpha</taxon>
        <taxon>Miridae</taxon>
        <taxon>Dicyphina</taxon>
        <taxon>Nesidiocoris</taxon>
    </lineage>
</organism>
<evidence type="ECO:0000256" key="3">
    <source>
        <dbReference type="ARBA" id="ARBA00022723"/>
    </source>
</evidence>
<dbReference type="PROSITE" id="PS51802">
    <property type="entry name" value="ZF_CCHHC"/>
    <property type="match status" value="3"/>
</dbReference>
<feature type="region of interest" description="Disordered" evidence="11">
    <location>
        <begin position="972"/>
        <end position="1006"/>
    </location>
</feature>
<dbReference type="Pfam" id="PF01530">
    <property type="entry name" value="zf-C2HC"/>
    <property type="match status" value="3"/>
</dbReference>
<feature type="compositionally biased region" description="Basic and acidic residues" evidence="11">
    <location>
        <begin position="502"/>
        <end position="512"/>
    </location>
</feature>
<evidence type="ECO:0000313" key="12">
    <source>
        <dbReference type="EMBL" id="BES96030.1"/>
    </source>
</evidence>
<evidence type="ECO:0000256" key="10">
    <source>
        <dbReference type="SAM" id="Coils"/>
    </source>
</evidence>
<keyword evidence="4" id="KW-0677">Repeat</keyword>
<keyword evidence="10" id="KW-0175">Coiled coil</keyword>
<dbReference type="PANTHER" id="PTHR10816:SF15">
    <property type="entry name" value="MYELIN TRANSCRIPTION FACTOR 1-LIKE PROTEIN"/>
    <property type="match status" value="1"/>
</dbReference>
<dbReference type="InterPro" id="IPR002515">
    <property type="entry name" value="Znf_C2H2C"/>
</dbReference>
<accession>A0ABN7AYN5</accession>
<feature type="region of interest" description="Disordered" evidence="11">
    <location>
        <begin position="1"/>
        <end position="89"/>
    </location>
</feature>
<feature type="compositionally biased region" description="Basic and acidic residues" evidence="11">
    <location>
        <begin position="1304"/>
        <end position="1315"/>
    </location>
</feature>
<evidence type="ECO:0000256" key="9">
    <source>
        <dbReference type="ARBA" id="ARBA00023242"/>
    </source>
</evidence>
<feature type="compositionally biased region" description="Polar residues" evidence="11">
    <location>
        <begin position="796"/>
        <end position="821"/>
    </location>
</feature>
<name>A0ABN7AYN5_9HEMI</name>
<evidence type="ECO:0000256" key="11">
    <source>
        <dbReference type="SAM" id="MobiDB-lite"/>
    </source>
</evidence>
<feature type="region of interest" description="Disordered" evidence="11">
    <location>
        <begin position="1293"/>
        <end position="1315"/>
    </location>
</feature>
<feature type="compositionally biased region" description="Polar residues" evidence="11">
    <location>
        <begin position="972"/>
        <end position="981"/>
    </location>
</feature>
<keyword evidence="13" id="KW-1185">Reference proteome</keyword>
<evidence type="ECO:0000256" key="1">
    <source>
        <dbReference type="ARBA" id="ARBA00004123"/>
    </source>
</evidence>
<feature type="region of interest" description="Disordered" evidence="11">
    <location>
        <begin position="315"/>
        <end position="348"/>
    </location>
</feature>
<feature type="compositionally biased region" description="Basic and acidic residues" evidence="11">
    <location>
        <begin position="994"/>
        <end position="1003"/>
    </location>
</feature>
<feature type="region of interest" description="Disordered" evidence="11">
    <location>
        <begin position="373"/>
        <end position="402"/>
    </location>
</feature>
<dbReference type="PANTHER" id="PTHR10816">
    <property type="entry name" value="MYELIN TRANSCRIPTION FACTOR 1-RELATED"/>
    <property type="match status" value="1"/>
</dbReference>
<feature type="region of interest" description="Disordered" evidence="11">
    <location>
        <begin position="1129"/>
        <end position="1167"/>
    </location>
</feature>
<comment type="subcellular location">
    <subcellularLocation>
        <location evidence="1">Nucleus</location>
    </subcellularLocation>
</comment>
<feature type="compositionally biased region" description="Basic and acidic residues" evidence="11">
    <location>
        <begin position="208"/>
        <end position="218"/>
    </location>
</feature>
<evidence type="ECO:0000256" key="4">
    <source>
        <dbReference type="ARBA" id="ARBA00022737"/>
    </source>
</evidence>
<proteinExistence type="inferred from homology"/>
<protein>
    <submittedName>
        <fullName evidence="12">Myelin transcription factor</fullName>
    </submittedName>
</protein>
<evidence type="ECO:0000313" key="13">
    <source>
        <dbReference type="Proteomes" id="UP001307889"/>
    </source>
</evidence>
<dbReference type="Proteomes" id="UP001307889">
    <property type="component" value="Chromosome 6"/>
</dbReference>
<sequence length="1334" mass="142887">MVGARHKNENKPKIADILNKKLQRKEEDETSGKRKRKKEEAADSEMDDQQRSLPQKKRTLIAVSPSRSPAKKSVKLNQNAAEEQDDETLIRETEAALKSLSGSWPARENIYRDQDESPAFENLFEEKKKSMAGTDGGCCLKDVITLRGSQDGKTKTDINKNSTIVKEENVKKEDSAKKPAVKENGCEIENVKIENDCNNSVHNPVSRVKQEKYSRYEPDFNELVDDSSNELEIDMSDPTQDDDDKRELLKKRKEEKDEKKYTPSAFKPIGGEQKEKNMELFGPYPAGATFVGYPGPIAAPTEIAARDSRIIEESKRMLIKEEPETVQVTSTKREGTPEGPGSKHYTILQPAGAGSRAATAIQDVAREGVVSVSAVSSSMSPPTKDRPVSPNSLGKESSKCPAPGCNGEGHVTGLYSHHRSLSGCPRKDKVTPEMSEECNSLVGFTKPMSMSSAMSPNSVDIKPCYYPATAPGDLARAEYVTPQPSAAFYKHPTVKPTKILLHQDDSTPDKGKLKSNSDLCCSTKPEPSPPQSGRQYDNYMSHDSNSSSSMDTMNGASHMNGGSHLPVPPPPVPPHMPPPPYGPAILGDDRGGSGGGGVQRYHNEEDMYRSYGSASAAAAAAAAAAGSYPPEMGRSGGYDVTGGHRPYDPSAGGASGYERYECTQRYPSSAAEYAAAAAADQQAQYEQHMQLMMKQEQAESEHNEQQPIYPRPMYQYEAAAVAAAANGGTVPSGFSPAGSAINLSVKCMPAGLKPVEPSSPAGGSVMDLSTSSVTSTSPQTGGYGGNSLSPHGYNASRGSPQAATSPHVTASPQVPTSPQGQTLDLSVNRWCVFRGGGRVFPYSRESTPDSSHPHYIDSYRDVNGYSSMSPHASYISGAEYGTNGVGYTGYPGPPGYSCGGYPATGGYPGAGGPGAYGPGACYTMAPPQQDKAPSHKDQSLTGGCGRTDRQQIQAHSQELKCPTPGCDGSGHVTGNYSSHRSLSGCPRANKPKSKPRDGQDSEPLRCPIPGCDGSGHATGKFLSHRSVNGCPIANWKKARVNEQAPPAPGSSSSYHHQVPSSRDMISAEIQTDYSQVGYKNASGCPIANRNKMRVLESGGTVEQHKAAIAAVTAAAKFDSLNCPPAGCEPFLPPHRPLQPPPPPPPQAPQAPVPKKSSPSGSLKYHTPTHSVHEDISQIYKHHTKAEISDLQRENARVESQMLRLKTDITAMEAHLRHGDKEVSQRNNNLNEYYESLRNNVINFLEQARVPGSGNGAGVNGGGGINSTNGTNGAGGPEHLENYITRLQSMVGPAAQTQTPAPVPSDHHPHHNPDRPLYETVKFALQDFTVLPTPI</sequence>
<feature type="compositionally biased region" description="Pro residues" evidence="11">
    <location>
        <begin position="1130"/>
        <end position="1151"/>
    </location>
</feature>
<dbReference type="EMBL" id="AP028914">
    <property type="protein sequence ID" value="BES96030.1"/>
    <property type="molecule type" value="Genomic_DNA"/>
</dbReference>
<feature type="region of interest" description="Disordered" evidence="11">
    <location>
        <begin position="207"/>
        <end position="273"/>
    </location>
</feature>
<feature type="region of interest" description="Disordered" evidence="11">
    <location>
        <begin position="927"/>
        <end position="951"/>
    </location>
</feature>
<gene>
    <name evidence="12" type="ORF">NTJ_08835</name>
</gene>
<reference evidence="12 13" key="1">
    <citation type="submission" date="2023-09" db="EMBL/GenBank/DDBJ databases">
        <title>Nesidiocoris tenuis whole genome shotgun sequence.</title>
        <authorList>
            <person name="Shibata T."/>
            <person name="Shimoda M."/>
            <person name="Kobayashi T."/>
            <person name="Uehara T."/>
        </authorList>
    </citation>
    <scope>NUCLEOTIDE SEQUENCE [LARGE SCALE GENOMIC DNA]</scope>
    <source>
        <strain evidence="12 13">Japan</strain>
    </source>
</reference>
<feature type="compositionally biased region" description="Acidic residues" evidence="11">
    <location>
        <begin position="219"/>
        <end position="242"/>
    </location>
</feature>
<feature type="compositionally biased region" description="Basic and acidic residues" evidence="11">
    <location>
        <begin position="1"/>
        <end position="14"/>
    </location>
</feature>
<keyword evidence="5" id="KW-0863">Zinc-finger</keyword>
<evidence type="ECO:0000256" key="5">
    <source>
        <dbReference type="ARBA" id="ARBA00022771"/>
    </source>
</evidence>
<evidence type="ECO:0000256" key="7">
    <source>
        <dbReference type="ARBA" id="ARBA00023015"/>
    </source>
</evidence>
<dbReference type="SUPFAM" id="SSF103637">
    <property type="entry name" value="CCHHC domain"/>
    <property type="match status" value="3"/>
</dbReference>
<keyword evidence="7" id="KW-0805">Transcription regulation</keyword>
<feature type="compositionally biased region" description="Low complexity" evidence="11">
    <location>
        <begin position="537"/>
        <end position="554"/>
    </location>
</feature>